<proteinExistence type="predicted"/>
<dbReference type="AlphaFoldDB" id="A0A660E7V7"/>
<organism evidence="2 3">
    <name type="scientific">Lactiplantibacillus mudanjiangensis</name>
    <dbReference type="NCBI Taxonomy" id="1296538"/>
    <lineage>
        <taxon>Bacteria</taxon>
        <taxon>Bacillati</taxon>
        <taxon>Bacillota</taxon>
        <taxon>Bacilli</taxon>
        <taxon>Lactobacillales</taxon>
        <taxon>Lactobacillaceae</taxon>
        <taxon>Lactiplantibacillus</taxon>
    </lineage>
</organism>
<dbReference type="RefSeq" id="WP_130847926.1">
    <property type="nucleotide sequence ID" value="NZ_UYIE01000163.1"/>
</dbReference>
<dbReference type="EMBL" id="UYIG01000130">
    <property type="protein sequence ID" value="VDG29170.1"/>
    <property type="molecule type" value="Genomic_DNA"/>
</dbReference>
<evidence type="ECO:0000256" key="1">
    <source>
        <dbReference type="SAM" id="Phobius"/>
    </source>
</evidence>
<accession>A0A660E7V7</accession>
<sequence>MRSTNRFWTLNRYFATSLLVIGSGLILWALLTSFGTLLSVEATVTAGVLGIAALAFLQPAPLSVLAPTIAIISLSAGYATFFSTNTIAWGSAILAIVMMAGILSYGFNLRQALRRRHSQWQ</sequence>
<keyword evidence="1" id="KW-0812">Transmembrane</keyword>
<reference evidence="2 3" key="1">
    <citation type="submission" date="2018-11" db="EMBL/GenBank/DDBJ databases">
        <authorList>
            <person name="Wuyts S."/>
        </authorList>
    </citation>
    <scope>NUCLEOTIDE SEQUENCE [LARGE SCALE GENOMIC DNA]</scope>
    <source>
        <strain evidence="2">Lactobacillus mudanjiangensis AMBF249</strain>
    </source>
</reference>
<gene>
    <name evidence="2" type="ORF">MUDAN_MDHGFNIF_00852</name>
</gene>
<dbReference type="OrthoDB" id="2295362at2"/>
<feature type="transmembrane region" description="Helical" evidence="1">
    <location>
        <begin position="37"/>
        <end position="57"/>
    </location>
</feature>
<keyword evidence="1" id="KW-1133">Transmembrane helix</keyword>
<keyword evidence="3" id="KW-1185">Reference proteome</keyword>
<evidence type="ECO:0000313" key="3">
    <source>
        <dbReference type="Proteomes" id="UP000289996"/>
    </source>
</evidence>
<protein>
    <submittedName>
        <fullName evidence="2">Uncharacterized protein</fullName>
    </submittedName>
</protein>
<dbReference type="Proteomes" id="UP000289996">
    <property type="component" value="Unassembled WGS sequence"/>
</dbReference>
<evidence type="ECO:0000313" key="2">
    <source>
        <dbReference type="EMBL" id="VDG29170.1"/>
    </source>
</evidence>
<keyword evidence="1" id="KW-0472">Membrane</keyword>
<feature type="transmembrane region" description="Helical" evidence="1">
    <location>
        <begin position="64"/>
        <end position="81"/>
    </location>
</feature>
<feature type="transmembrane region" description="Helical" evidence="1">
    <location>
        <begin position="87"/>
        <end position="107"/>
    </location>
</feature>
<feature type="transmembrane region" description="Helical" evidence="1">
    <location>
        <begin position="12"/>
        <end position="31"/>
    </location>
</feature>
<name>A0A660E7V7_9LACO</name>